<feature type="region of interest" description="Disordered" evidence="1">
    <location>
        <begin position="61"/>
        <end position="96"/>
    </location>
</feature>
<protein>
    <submittedName>
        <fullName evidence="3">G8883 protein</fullName>
    </submittedName>
</protein>
<proteinExistence type="predicted"/>
<gene>
    <name evidence="3" type="primary">g8883</name>
    <name evidence="3" type="ORF">VP750_LOCUS7976</name>
</gene>
<feature type="transmembrane region" description="Helical" evidence="2">
    <location>
        <begin position="13"/>
        <end position="34"/>
    </location>
</feature>
<keyword evidence="2" id="KW-0472">Membrane</keyword>
<organism evidence="3 4">
    <name type="scientific">Coccomyxa viridis</name>
    <dbReference type="NCBI Taxonomy" id="1274662"/>
    <lineage>
        <taxon>Eukaryota</taxon>
        <taxon>Viridiplantae</taxon>
        <taxon>Chlorophyta</taxon>
        <taxon>core chlorophytes</taxon>
        <taxon>Trebouxiophyceae</taxon>
        <taxon>Trebouxiophyceae incertae sedis</taxon>
        <taxon>Coccomyxaceae</taxon>
        <taxon>Coccomyxa</taxon>
    </lineage>
</organism>
<keyword evidence="4" id="KW-1185">Reference proteome</keyword>
<comment type="caution">
    <text evidence="3">The sequence shown here is derived from an EMBL/GenBank/DDBJ whole genome shotgun (WGS) entry which is preliminary data.</text>
</comment>
<reference evidence="3 4" key="1">
    <citation type="submission" date="2024-06" db="EMBL/GenBank/DDBJ databases">
        <authorList>
            <person name="Kraege A."/>
            <person name="Thomma B."/>
        </authorList>
    </citation>
    <scope>NUCLEOTIDE SEQUENCE [LARGE SCALE GENOMIC DNA]</scope>
</reference>
<keyword evidence="2" id="KW-0812">Transmembrane</keyword>
<evidence type="ECO:0000256" key="1">
    <source>
        <dbReference type="SAM" id="MobiDB-lite"/>
    </source>
</evidence>
<feature type="region of interest" description="Disordered" evidence="1">
    <location>
        <begin position="128"/>
        <end position="170"/>
    </location>
</feature>
<evidence type="ECO:0000313" key="3">
    <source>
        <dbReference type="EMBL" id="CAL5226070.1"/>
    </source>
</evidence>
<dbReference type="Proteomes" id="UP001497392">
    <property type="component" value="Unassembled WGS sequence"/>
</dbReference>
<feature type="compositionally biased region" description="Low complexity" evidence="1">
    <location>
        <begin position="78"/>
        <end position="89"/>
    </location>
</feature>
<accession>A0ABP1G1H9</accession>
<evidence type="ECO:0000256" key="2">
    <source>
        <dbReference type="SAM" id="Phobius"/>
    </source>
</evidence>
<dbReference type="EMBL" id="CAXHTA020000015">
    <property type="protein sequence ID" value="CAL5226070.1"/>
    <property type="molecule type" value="Genomic_DNA"/>
</dbReference>
<keyword evidence="2" id="KW-1133">Transmembrane helix</keyword>
<evidence type="ECO:0000313" key="4">
    <source>
        <dbReference type="Proteomes" id="UP001497392"/>
    </source>
</evidence>
<sequence>MALKAYLKADNDVLLPAVLGLGVISLTIVALYLLRRRKVAVQPGGSRYVIGLDGSQVRRSTRSRKSVARWSPDDLASPTGYGTPKTPKTVTEKAEERTPMLVMNAKKEASSVAEEITDKVDKVANPVLELAGLRRGPGRPPKTPAAKTPGGKEAAPSSPRLSRSRRTPGP</sequence>
<name>A0ABP1G1H9_9CHLO</name>